<evidence type="ECO:0000313" key="5">
    <source>
        <dbReference type="EMBL" id="KCZ89657.1"/>
    </source>
</evidence>
<dbReference type="SFLD" id="SFLDS00029">
    <property type="entry name" value="Radical_SAM"/>
    <property type="match status" value="1"/>
</dbReference>
<dbReference type="GO" id="GO:0046872">
    <property type="term" value="F:metal ion binding"/>
    <property type="evidence" value="ECO:0007669"/>
    <property type="project" value="UniProtKB-KW"/>
</dbReference>
<dbReference type="AlphaFoldDB" id="A0A059FGB5"/>
<dbReference type="InterPro" id="IPR007197">
    <property type="entry name" value="rSAM"/>
</dbReference>
<evidence type="ECO:0000313" key="6">
    <source>
        <dbReference type="Proteomes" id="UP000024816"/>
    </source>
</evidence>
<dbReference type="PANTHER" id="PTHR43432:SF3">
    <property type="entry name" value="SLR0285 PROTEIN"/>
    <property type="match status" value="1"/>
</dbReference>
<accession>A0A059FGB5</accession>
<dbReference type="InterPro" id="IPR006638">
    <property type="entry name" value="Elp3/MiaA/NifB-like_rSAM"/>
</dbReference>
<protein>
    <submittedName>
        <fullName evidence="5">Radical SAM domain-containing protein</fullName>
    </submittedName>
</protein>
<dbReference type="SUPFAM" id="SSF102114">
    <property type="entry name" value="Radical SAM enzymes"/>
    <property type="match status" value="1"/>
</dbReference>
<gene>
    <name evidence="5" type="ORF">HJA_05377</name>
</gene>
<feature type="domain" description="Radical SAM core" evidence="4">
    <location>
        <begin position="81"/>
        <end position="318"/>
    </location>
</feature>
<evidence type="ECO:0000259" key="4">
    <source>
        <dbReference type="PROSITE" id="PS51918"/>
    </source>
</evidence>
<dbReference type="SMART" id="SM00729">
    <property type="entry name" value="Elp3"/>
    <property type="match status" value="1"/>
</dbReference>
<keyword evidence="6" id="KW-1185">Reference proteome</keyword>
<dbReference type="CDD" id="cd01335">
    <property type="entry name" value="Radical_SAM"/>
    <property type="match status" value="1"/>
</dbReference>
<dbReference type="NCBIfam" id="NF033668">
    <property type="entry name" value="rSAM_PA0069"/>
    <property type="match status" value="1"/>
</dbReference>
<dbReference type="Gene3D" id="3.80.30.30">
    <property type="match status" value="1"/>
</dbReference>
<name>A0A059FGB5_9PROT</name>
<dbReference type="SFLD" id="SFLDG01084">
    <property type="entry name" value="Uncharacterised_Radical_SAM_Su"/>
    <property type="match status" value="1"/>
</dbReference>
<reference evidence="5 6" key="1">
    <citation type="journal article" date="2014" name="Antonie Van Leeuwenhoek">
        <title>Hyphomonas beringensis sp. nov. and Hyphomonas chukchiensis sp. nov., isolated from surface seawater of the Bering Sea and Chukchi Sea.</title>
        <authorList>
            <person name="Li C."/>
            <person name="Lai Q."/>
            <person name="Li G."/>
            <person name="Dong C."/>
            <person name="Wang J."/>
            <person name="Liao Y."/>
            <person name="Shao Z."/>
        </authorList>
    </citation>
    <scope>NUCLEOTIDE SEQUENCE [LARGE SCALE GENOMIC DNA]</scope>
    <source>
        <strain evidence="5 6">VP2</strain>
    </source>
</reference>
<dbReference type="EMBL" id="ARYJ01000003">
    <property type="protein sequence ID" value="KCZ89657.1"/>
    <property type="molecule type" value="Genomic_DNA"/>
</dbReference>
<evidence type="ECO:0000256" key="1">
    <source>
        <dbReference type="ARBA" id="ARBA00022723"/>
    </source>
</evidence>
<dbReference type="Pfam" id="PF04055">
    <property type="entry name" value="Radical_SAM"/>
    <property type="match status" value="1"/>
</dbReference>
<dbReference type="PANTHER" id="PTHR43432">
    <property type="entry name" value="SLR0285 PROTEIN"/>
    <property type="match status" value="1"/>
</dbReference>
<keyword evidence="3" id="KW-0411">Iron-sulfur</keyword>
<dbReference type="InterPro" id="IPR040086">
    <property type="entry name" value="MJ0683-like"/>
</dbReference>
<keyword evidence="2" id="KW-0408">Iron</keyword>
<comment type="caution">
    <text evidence="5">The sequence shown here is derived from an EMBL/GenBank/DDBJ whole genome shotgun (WGS) entry which is preliminary data.</text>
</comment>
<dbReference type="PROSITE" id="PS51918">
    <property type="entry name" value="RADICAL_SAM"/>
    <property type="match status" value="1"/>
</dbReference>
<dbReference type="InterPro" id="IPR058240">
    <property type="entry name" value="rSAM_sf"/>
</dbReference>
<evidence type="ECO:0000256" key="2">
    <source>
        <dbReference type="ARBA" id="ARBA00023004"/>
    </source>
</evidence>
<dbReference type="RefSeq" id="WP_035579713.1">
    <property type="nucleotide sequence ID" value="NZ_ARYJ01000003.1"/>
</dbReference>
<dbReference type="GO" id="GO:0051536">
    <property type="term" value="F:iron-sulfur cluster binding"/>
    <property type="evidence" value="ECO:0007669"/>
    <property type="project" value="UniProtKB-KW"/>
</dbReference>
<dbReference type="OrthoDB" id="9785699at2"/>
<proteinExistence type="predicted"/>
<dbReference type="eggNOG" id="COG1533">
    <property type="taxonomic scope" value="Bacteria"/>
</dbReference>
<keyword evidence="1" id="KW-0479">Metal-binding</keyword>
<dbReference type="Proteomes" id="UP000024816">
    <property type="component" value="Unassembled WGS sequence"/>
</dbReference>
<dbReference type="PATRIC" id="fig|1280952.3.peg.1067"/>
<evidence type="ECO:0000256" key="3">
    <source>
        <dbReference type="ARBA" id="ARBA00023014"/>
    </source>
</evidence>
<dbReference type="GO" id="GO:0003824">
    <property type="term" value="F:catalytic activity"/>
    <property type="evidence" value="ECO:0007669"/>
    <property type="project" value="InterPro"/>
</dbReference>
<sequence length="377" mass="42131">MRTGQKLSPRGRVSLIDTAAAAERATQRGRGAVSNQTGRFERETRFAFDDGWDTIEQDAVRIETLLMPETARTIITFNRSPDISFDRSINPYRGCEHGCIYCFARPTHSYQGLSAGLDFESRLFYKSNAVELLEQTLSRPRYVCRPVALGINTDAFQPVERTQQATRRILEVLAAHNHPVTLLTKSALIQRDIDLLAPMAMKGLVRTGVSITTLDRTLSRKMEPRAATPQRRLETVRALSEAGIPVTVMTAPIIPALNDHEIEALLEAAAAHGATGAGYVLLRLPYEIKDLFHEWLVQHVPDRAAKVINTMRDMRGGKDYDANWHERMRGRGPVAELIAQRFARAAKRFGLKNTRPPLRTDLFAPPVQPGGQMALDL</sequence>
<dbReference type="STRING" id="1280952.HJA_05377"/>
<organism evidence="5 6">
    <name type="scientific">Hyphomonas jannaschiana VP2</name>
    <dbReference type="NCBI Taxonomy" id="1280952"/>
    <lineage>
        <taxon>Bacteria</taxon>
        <taxon>Pseudomonadati</taxon>
        <taxon>Pseudomonadota</taxon>
        <taxon>Alphaproteobacteria</taxon>
        <taxon>Hyphomonadales</taxon>
        <taxon>Hyphomonadaceae</taxon>
        <taxon>Hyphomonas</taxon>
    </lineage>
</organism>